<dbReference type="Pfam" id="PF14028">
    <property type="entry name" value="Lant_dehydr_C"/>
    <property type="match status" value="1"/>
</dbReference>
<dbReference type="EMBL" id="JACHMB010000001">
    <property type="protein sequence ID" value="MBB5777014.1"/>
    <property type="molecule type" value="Genomic_DNA"/>
</dbReference>
<keyword evidence="3" id="KW-1185">Reference proteome</keyword>
<feature type="domain" description="Thiopeptide-type bacteriocin biosynthesis" evidence="1">
    <location>
        <begin position="3"/>
        <end position="309"/>
    </location>
</feature>
<dbReference type="AlphaFoldDB" id="A0A7W9LAU9"/>
<comment type="caution">
    <text evidence="2">The sequence shown here is derived from an EMBL/GenBank/DDBJ whole genome shotgun (WGS) entry which is preliminary data.</text>
</comment>
<dbReference type="RefSeq" id="WP_185070605.1">
    <property type="nucleotide sequence ID" value="NZ_JACHMB010000001.1"/>
</dbReference>
<evidence type="ECO:0000313" key="2">
    <source>
        <dbReference type="EMBL" id="MBB5777014.1"/>
    </source>
</evidence>
<proteinExistence type="predicted"/>
<accession>A0A7W9LAU9</accession>
<organism evidence="2 3">
    <name type="scientific">Nonomuraea jabiensis</name>
    <dbReference type="NCBI Taxonomy" id="882448"/>
    <lineage>
        <taxon>Bacteria</taxon>
        <taxon>Bacillati</taxon>
        <taxon>Actinomycetota</taxon>
        <taxon>Actinomycetes</taxon>
        <taxon>Streptosporangiales</taxon>
        <taxon>Streptosporangiaceae</taxon>
        <taxon>Nonomuraea</taxon>
    </lineage>
</organism>
<evidence type="ECO:0000259" key="1">
    <source>
        <dbReference type="Pfam" id="PF14028"/>
    </source>
</evidence>
<reference evidence="2 3" key="1">
    <citation type="submission" date="2020-08" db="EMBL/GenBank/DDBJ databases">
        <title>Sequencing the genomes of 1000 actinobacteria strains.</title>
        <authorList>
            <person name="Klenk H.-P."/>
        </authorList>
    </citation>
    <scope>NUCLEOTIDE SEQUENCE [LARGE SCALE GENOMIC DNA]</scope>
    <source>
        <strain evidence="2 3">DSM 45507</strain>
    </source>
</reference>
<dbReference type="InterPro" id="IPR023809">
    <property type="entry name" value="Thiopep_bacteriocin_synth_dom"/>
</dbReference>
<gene>
    <name evidence="2" type="ORF">HD596_003770</name>
</gene>
<protein>
    <recommendedName>
        <fullName evidence="1">Thiopeptide-type bacteriocin biosynthesis domain-containing protein</fullName>
    </recommendedName>
</protein>
<sequence length="319" mass="35289">MTWTRLRVDYHDGPMDDLVLDALRPAWHEIRGYFLRHWVRGPHLRIFVDGDATRIVRAVERHLAAHPSAGTTDPQALLPLHERLAELEGEPGPLLPWAPDNTLAVEPAGLDTELDRFLADFHADTTEAAFDALDRVRAGTPLPGIAFDLVVATAHDLSEGGLPAARTSLRSHAEAYLSRLPGSVRATWQAHYERNREPLTARIKALTGAGEPGAWLRMIRATRDRGRTLIDEGRLSLGYATDGPSKRPPLAAVSPFHRNLETDERWLALKDTPAFAAYRLALNCAYLHLTRLGLAPDQRFLICHLAANAADDLYRAAAS</sequence>
<name>A0A7W9LAU9_9ACTN</name>
<dbReference type="Proteomes" id="UP000579153">
    <property type="component" value="Unassembled WGS sequence"/>
</dbReference>
<evidence type="ECO:0000313" key="3">
    <source>
        <dbReference type="Proteomes" id="UP000579153"/>
    </source>
</evidence>